<gene>
    <name evidence="3" type="ORF">EA472_07490</name>
</gene>
<evidence type="ECO:0000313" key="4">
    <source>
        <dbReference type="Proteomes" id="UP000281431"/>
    </source>
</evidence>
<dbReference type="Gene3D" id="2.40.128.630">
    <property type="match status" value="1"/>
</dbReference>
<organism evidence="3 4">
    <name type="scientific">Natrarchaeobius chitinivorans</name>
    <dbReference type="NCBI Taxonomy" id="1679083"/>
    <lineage>
        <taxon>Archaea</taxon>
        <taxon>Methanobacteriati</taxon>
        <taxon>Methanobacteriota</taxon>
        <taxon>Stenosarchaea group</taxon>
        <taxon>Halobacteria</taxon>
        <taxon>Halobacteriales</taxon>
        <taxon>Natrialbaceae</taxon>
        <taxon>Natrarchaeobius</taxon>
    </lineage>
</organism>
<dbReference type="PANTHER" id="PTHR34512">
    <property type="entry name" value="CELL SURFACE PROTEIN"/>
    <property type="match status" value="1"/>
</dbReference>
<dbReference type="PROSITE" id="PS51257">
    <property type="entry name" value="PROKAR_LIPOPROTEIN"/>
    <property type="match status" value="1"/>
</dbReference>
<reference evidence="3 4" key="1">
    <citation type="submission" date="2018-10" db="EMBL/GenBank/DDBJ databases">
        <title>Natrarchaeobius chitinivorans gen. nov., sp. nov., and Natrarchaeobius haloalkaliphilus sp. nov., alkaliphilic, chitin-utilizing haloarchaea from hypersaline alkaline lakes.</title>
        <authorList>
            <person name="Sorokin D.Y."/>
            <person name="Elcheninov A.G."/>
            <person name="Kostrikina N.A."/>
            <person name="Bale N.J."/>
            <person name="Sinninghe Damste J.S."/>
            <person name="Khijniak T.V."/>
            <person name="Kublanov I.V."/>
            <person name="Toshchakov S.V."/>
        </authorList>
    </citation>
    <scope>NUCLEOTIDE SEQUENCE [LARGE SCALE GENOMIC DNA]</scope>
    <source>
        <strain evidence="3 4">AArcht7</strain>
    </source>
</reference>
<keyword evidence="4" id="KW-1185">Reference proteome</keyword>
<dbReference type="Pfam" id="PF13360">
    <property type="entry name" value="PQQ_2"/>
    <property type="match status" value="2"/>
</dbReference>
<dbReference type="Gene3D" id="2.130.10.10">
    <property type="entry name" value="YVTN repeat-like/Quinoprotein amine dehydrogenase"/>
    <property type="match status" value="1"/>
</dbReference>
<feature type="domain" description="Pyrrolo-quinoline quinone repeat" evidence="2">
    <location>
        <begin position="295"/>
        <end position="396"/>
    </location>
</feature>
<dbReference type="SMART" id="SM00564">
    <property type="entry name" value="PQQ"/>
    <property type="match status" value="6"/>
</dbReference>
<dbReference type="InterPro" id="IPR018391">
    <property type="entry name" value="PQQ_b-propeller_rpt"/>
</dbReference>
<dbReference type="InterPro" id="IPR002372">
    <property type="entry name" value="PQQ_rpt_dom"/>
</dbReference>
<name>A0A3N6N196_NATCH</name>
<feature type="domain" description="Pyrrolo-quinoline quinone repeat" evidence="2">
    <location>
        <begin position="81"/>
        <end position="227"/>
    </location>
</feature>
<evidence type="ECO:0000256" key="1">
    <source>
        <dbReference type="SAM" id="MobiDB-lite"/>
    </source>
</evidence>
<evidence type="ECO:0000259" key="2">
    <source>
        <dbReference type="Pfam" id="PF13360"/>
    </source>
</evidence>
<dbReference type="Gene3D" id="2.40.10.480">
    <property type="match status" value="1"/>
</dbReference>
<dbReference type="Proteomes" id="UP000281431">
    <property type="component" value="Unassembled WGS sequence"/>
</dbReference>
<dbReference type="AlphaFoldDB" id="A0A3N6N196"/>
<comment type="caution">
    <text evidence="3">The sequence shown here is derived from an EMBL/GenBank/DDBJ whole genome shotgun (WGS) entry which is preliminary data.</text>
</comment>
<protein>
    <recommendedName>
        <fullName evidence="2">Pyrrolo-quinoline quinone repeat domain-containing protein</fullName>
    </recommendedName>
</protein>
<feature type="region of interest" description="Disordered" evidence="1">
    <location>
        <begin position="39"/>
        <end position="61"/>
    </location>
</feature>
<dbReference type="InterPro" id="IPR011047">
    <property type="entry name" value="Quinoprotein_ADH-like_sf"/>
</dbReference>
<proteinExistence type="predicted"/>
<dbReference type="OrthoDB" id="8638at2157"/>
<dbReference type="EMBL" id="REFZ01000004">
    <property type="protein sequence ID" value="RQH01287.1"/>
    <property type="molecule type" value="Genomic_DNA"/>
</dbReference>
<dbReference type="SUPFAM" id="SSF50998">
    <property type="entry name" value="Quinoprotein alcohol dehydrogenase-like"/>
    <property type="match status" value="2"/>
</dbReference>
<dbReference type="InterPro" id="IPR015943">
    <property type="entry name" value="WD40/YVTN_repeat-like_dom_sf"/>
</dbReference>
<evidence type="ECO:0000313" key="3">
    <source>
        <dbReference type="EMBL" id="RQH01287.1"/>
    </source>
</evidence>
<accession>A0A3N6N196</accession>
<sequence>MGDNGRNRRGTRREWLTLCGSVTAGTAVLAGCADEDEHAADEADGATDGTSRSSGDWPMFGADRQNTGYQPHANGPTDDVSVRWRLEGGDQFNSSPAVIDGTVYAACWDENLYAVNSLTGEIEWEEEVGLVSSPPCVSKNIIYVSTSDGELCGFNTKNGEHMWEEELNYTIKHPVPVDETIYILASGRLISSARHSDESTILLEDLGGVPEAPAIRGSNLFTGDRESALIYNIKSDEIEYRFENESGERMYDHSPTVVDDSIYISGSDSAVYAFDILNKQIKWKYVVDGRTPTAPSVANGSVYFGSWNNYLYSVDTESGKMNWKFDAKTILSEKPTVTDTTVYITAEDTLYAVDVDSGQEQWSFVTTGESTITDSPVVAEDVVYISSRNNTLYALEGA</sequence>
<dbReference type="PANTHER" id="PTHR34512:SF30">
    <property type="entry name" value="OUTER MEMBRANE PROTEIN ASSEMBLY FACTOR BAMB"/>
    <property type="match status" value="1"/>
</dbReference>